<feature type="domain" description="Serine-threonine/tyrosine-protein kinase catalytic" evidence="7">
    <location>
        <begin position="1"/>
        <end position="101"/>
    </location>
</feature>
<evidence type="ECO:0000313" key="8">
    <source>
        <dbReference type="EMBL" id="PRQ54943.1"/>
    </source>
</evidence>
<dbReference type="STRING" id="74649.A0A2P6S8B7"/>
<keyword evidence="3" id="KW-0547">Nucleotide-binding</keyword>
<keyword evidence="1" id="KW-0723">Serine/threonine-protein kinase</keyword>
<feature type="compositionally biased region" description="Polar residues" evidence="6">
    <location>
        <begin position="118"/>
        <end position="138"/>
    </location>
</feature>
<evidence type="ECO:0000256" key="6">
    <source>
        <dbReference type="SAM" id="MobiDB-lite"/>
    </source>
</evidence>
<dbReference type="InterPro" id="IPR001245">
    <property type="entry name" value="Ser-Thr/Tyr_kinase_cat_dom"/>
</dbReference>
<evidence type="ECO:0000313" key="9">
    <source>
        <dbReference type="Proteomes" id="UP000238479"/>
    </source>
</evidence>
<dbReference type="PANTHER" id="PTHR27002">
    <property type="entry name" value="RECEPTOR-LIKE SERINE/THREONINE-PROTEIN KINASE SD1-8"/>
    <property type="match status" value="1"/>
</dbReference>
<evidence type="ECO:0000256" key="3">
    <source>
        <dbReference type="ARBA" id="ARBA00022741"/>
    </source>
</evidence>
<accession>A0A2P6S8B7</accession>
<evidence type="ECO:0000256" key="2">
    <source>
        <dbReference type="ARBA" id="ARBA00022679"/>
    </source>
</evidence>
<evidence type="ECO:0000256" key="5">
    <source>
        <dbReference type="ARBA" id="ARBA00022840"/>
    </source>
</evidence>
<dbReference type="SUPFAM" id="SSF56112">
    <property type="entry name" value="Protein kinase-like (PK-like)"/>
    <property type="match status" value="1"/>
</dbReference>
<dbReference type="InterPro" id="IPR011009">
    <property type="entry name" value="Kinase-like_dom_sf"/>
</dbReference>
<dbReference type="GO" id="GO:0005886">
    <property type="term" value="C:plasma membrane"/>
    <property type="evidence" value="ECO:0007669"/>
    <property type="project" value="TreeGrafter"/>
</dbReference>
<dbReference type="Gramene" id="PRQ54943">
    <property type="protein sequence ID" value="PRQ54943"/>
    <property type="gene ID" value="RchiOBHm_Chr1g0319181"/>
</dbReference>
<keyword evidence="9" id="KW-1185">Reference proteome</keyword>
<keyword evidence="2 8" id="KW-0808">Transferase</keyword>
<reference evidence="8 9" key="1">
    <citation type="journal article" date="2018" name="Nat. Genet.">
        <title>The Rosa genome provides new insights in the design of modern roses.</title>
        <authorList>
            <person name="Bendahmane M."/>
        </authorList>
    </citation>
    <scope>NUCLEOTIDE SEQUENCE [LARGE SCALE GENOMIC DNA]</scope>
    <source>
        <strain evidence="9">cv. Old Blush</strain>
    </source>
</reference>
<keyword evidence="4" id="KW-0418">Kinase</keyword>
<dbReference type="Proteomes" id="UP000238479">
    <property type="component" value="Chromosome 1"/>
</dbReference>
<sequence length="138" mass="15599">MSPEYAIGGIFSEKSDVYSFGVLELEIISSKKNNNFFLDNQQLGFLAHAWNLWYEGKGLELVDEVLGDSYSSSEVLKCVHIGLLCVQDNAADRPTMKDIVLMLNSEKDCPQPKRPKFTMQNSFSHPQPQYIQTNSSMN</sequence>
<name>A0A2P6S8B7_ROSCH</name>
<dbReference type="Pfam" id="PF07714">
    <property type="entry name" value="PK_Tyr_Ser-Thr"/>
    <property type="match status" value="1"/>
</dbReference>
<dbReference type="AlphaFoldDB" id="A0A2P6S8B7"/>
<dbReference type="EMBL" id="PDCK01000039">
    <property type="protein sequence ID" value="PRQ54943.1"/>
    <property type="molecule type" value="Genomic_DNA"/>
</dbReference>
<evidence type="ECO:0000259" key="7">
    <source>
        <dbReference type="Pfam" id="PF07714"/>
    </source>
</evidence>
<dbReference type="PANTHER" id="PTHR27002:SF422">
    <property type="entry name" value="RECEPTOR-LIKE SERINE_THREONINE-PROTEIN KINASE"/>
    <property type="match status" value="1"/>
</dbReference>
<gene>
    <name evidence="8" type="ORF">RchiOBHm_Chr1g0319181</name>
</gene>
<dbReference type="OMA" id="YCKERAS"/>
<keyword evidence="5" id="KW-0067">ATP-binding</keyword>
<evidence type="ECO:0000256" key="4">
    <source>
        <dbReference type="ARBA" id="ARBA00022777"/>
    </source>
</evidence>
<dbReference type="GO" id="GO:0004674">
    <property type="term" value="F:protein serine/threonine kinase activity"/>
    <property type="evidence" value="ECO:0007669"/>
    <property type="project" value="UniProtKB-KW"/>
</dbReference>
<feature type="region of interest" description="Disordered" evidence="6">
    <location>
        <begin position="114"/>
        <end position="138"/>
    </location>
</feature>
<protein>
    <recommendedName>
        <fullName evidence="7">Serine-threonine/tyrosine-protein kinase catalytic domain-containing protein</fullName>
    </recommendedName>
</protein>
<evidence type="ECO:0000256" key="1">
    <source>
        <dbReference type="ARBA" id="ARBA00022527"/>
    </source>
</evidence>
<organism evidence="8 9">
    <name type="scientific">Rosa chinensis</name>
    <name type="common">China rose</name>
    <dbReference type="NCBI Taxonomy" id="74649"/>
    <lineage>
        <taxon>Eukaryota</taxon>
        <taxon>Viridiplantae</taxon>
        <taxon>Streptophyta</taxon>
        <taxon>Embryophyta</taxon>
        <taxon>Tracheophyta</taxon>
        <taxon>Spermatophyta</taxon>
        <taxon>Magnoliopsida</taxon>
        <taxon>eudicotyledons</taxon>
        <taxon>Gunneridae</taxon>
        <taxon>Pentapetalae</taxon>
        <taxon>rosids</taxon>
        <taxon>fabids</taxon>
        <taxon>Rosales</taxon>
        <taxon>Rosaceae</taxon>
        <taxon>Rosoideae</taxon>
        <taxon>Rosoideae incertae sedis</taxon>
        <taxon>Rosa</taxon>
    </lineage>
</organism>
<dbReference type="Gene3D" id="1.10.510.10">
    <property type="entry name" value="Transferase(Phosphotransferase) domain 1"/>
    <property type="match status" value="1"/>
</dbReference>
<dbReference type="GO" id="GO:0005524">
    <property type="term" value="F:ATP binding"/>
    <property type="evidence" value="ECO:0007669"/>
    <property type="project" value="UniProtKB-KW"/>
</dbReference>
<proteinExistence type="predicted"/>
<comment type="caution">
    <text evidence="8">The sequence shown here is derived from an EMBL/GenBank/DDBJ whole genome shotgun (WGS) entry which is preliminary data.</text>
</comment>